<evidence type="ECO:0000256" key="2">
    <source>
        <dbReference type="SAM" id="MobiDB-lite"/>
    </source>
</evidence>
<protein>
    <submittedName>
        <fullName evidence="4">Winged helix-turn-helix domain-containing protein</fullName>
    </submittedName>
</protein>
<evidence type="ECO:0000313" key="5">
    <source>
        <dbReference type="Proteomes" id="UP001056035"/>
    </source>
</evidence>
<sequence>MPTPSKPASTPKTKPDKIAAVAANASHKTGDGAKPQRVAAKPAAAAKPKTDAKPAAVGKPAARAKSTPAAKGATRAKAAAKPVAAHPTTAEPAITAAPAGAPSAGTAAPAATATRVAPTATAVPPAPSAPADAKSPRAPREGTAMHAALTILRQADGPLTPTEIFDRASKAGLTKNLKGKTPIATLGAQLAVANKNGRHVERAAPGRYQART</sequence>
<reference evidence="4 5" key="1">
    <citation type="submission" date="2022-06" db="EMBL/GenBank/DDBJ databases">
        <title>Paraconexibacter antarcticus.</title>
        <authorList>
            <person name="Kim C.S."/>
        </authorList>
    </citation>
    <scope>NUCLEOTIDE SEQUENCE [LARGE SCALE GENOMIC DNA]</scope>
    <source>
        <strain evidence="4 5">02-257</strain>
    </source>
</reference>
<feature type="compositionally biased region" description="Low complexity" evidence="2">
    <location>
        <begin position="1"/>
        <end position="12"/>
    </location>
</feature>
<evidence type="ECO:0000256" key="1">
    <source>
        <dbReference type="ARBA" id="ARBA00023163"/>
    </source>
</evidence>
<feature type="region of interest" description="Disordered" evidence="2">
    <location>
        <begin position="1"/>
        <end position="139"/>
    </location>
</feature>
<dbReference type="Proteomes" id="UP001056035">
    <property type="component" value="Chromosome"/>
</dbReference>
<keyword evidence="1" id="KW-0804">Transcription</keyword>
<keyword evidence="5" id="KW-1185">Reference proteome</keyword>
<gene>
    <name evidence="4" type="ORF">NBH00_21570</name>
</gene>
<feature type="compositionally biased region" description="Low complexity" evidence="2">
    <location>
        <begin position="67"/>
        <end position="133"/>
    </location>
</feature>
<proteinExistence type="predicted"/>
<feature type="domain" description="HTH HARE-type" evidence="3">
    <location>
        <begin position="142"/>
        <end position="212"/>
    </location>
</feature>
<dbReference type="PROSITE" id="PS51913">
    <property type="entry name" value="HTH_HARE"/>
    <property type="match status" value="1"/>
</dbReference>
<dbReference type="RefSeq" id="WP_254570635.1">
    <property type="nucleotide sequence ID" value="NZ_CP098502.1"/>
</dbReference>
<name>A0ABY5DQM8_9ACTN</name>
<evidence type="ECO:0000259" key="3">
    <source>
        <dbReference type="PROSITE" id="PS51913"/>
    </source>
</evidence>
<accession>A0ABY5DQM8</accession>
<dbReference type="InterPro" id="IPR007759">
    <property type="entry name" value="Asxl_HARE-HTH"/>
</dbReference>
<dbReference type="Pfam" id="PF05066">
    <property type="entry name" value="HARE-HTH"/>
    <property type="match status" value="1"/>
</dbReference>
<evidence type="ECO:0000313" key="4">
    <source>
        <dbReference type="EMBL" id="UTI63919.1"/>
    </source>
</evidence>
<organism evidence="4 5">
    <name type="scientific">Paraconexibacter antarcticus</name>
    <dbReference type="NCBI Taxonomy" id="2949664"/>
    <lineage>
        <taxon>Bacteria</taxon>
        <taxon>Bacillati</taxon>
        <taxon>Actinomycetota</taxon>
        <taxon>Thermoleophilia</taxon>
        <taxon>Solirubrobacterales</taxon>
        <taxon>Paraconexibacteraceae</taxon>
        <taxon>Paraconexibacter</taxon>
    </lineage>
</organism>
<feature type="compositionally biased region" description="Low complexity" evidence="2">
    <location>
        <begin position="33"/>
        <end position="47"/>
    </location>
</feature>
<dbReference type="EMBL" id="CP098502">
    <property type="protein sequence ID" value="UTI63919.1"/>
    <property type="molecule type" value="Genomic_DNA"/>
</dbReference>